<comment type="caution">
    <text evidence="9">The sequence shown here is derived from an EMBL/GenBank/DDBJ whole genome shotgun (WGS) entry which is preliminary data.</text>
</comment>
<dbReference type="Gene3D" id="1.20.140.10">
    <property type="entry name" value="Butyryl-CoA Dehydrogenase, subunit A, domain 3"/>
    <property type="match status" value="1"/>
</dbReference>
<evidence type="ECO:0000313" key="10">
    <source>
        <dbReference type="Proteomes" id="UP000603904"/>
    </source>
</evidence>
<dbReference type="PANTHER" id="PTHR43884">
    <property type="entry name" value="ACYL-COA DEHYDROGENASE"/>
    <property type="match status" value="1"/>
</dbReference>
<dbReference type="Proteomes" id="UP000603904">
    <property type="component" value="Unassembled WGS sequence"/>
</dbReference>
<dbReference type="PANTHER" id="PTHR43884:SF12">
    <property type="entry name" value="ISOVALERYL-COA DEHYDROGENASE, MITOCHONDRIAL-RELATED"/>
    <property type="match status" value="1"/>
</dbReference>
<comment type="cofactor">
    <cofactor evidence="1 5">
        <name>FAD</name>
        <dbReference type="ChEBI" id="CHEBI:57692"/>
    </cofactor>
</comment>
<feature type="domain" description="Acyl-CoA dehydrogenase/oxidase C-terminal" evidence="6">
    <location>
        <begin position="242"/>
        <end position="365"/>
    </location>
</feature>
<evidence type="ECO:0000259" key="7">
    <source>
        <dbReference type="Pfam" id="PF02770"/>
    </source>
</evidence>
<dbReference type="SUPFAM" id="SSF47203">
    <property type="entry name" value="Acyl-CoA dehydrogenase C-terminal domain-like"/>
    <property type="match status" value="1"/>
</dbReference>
<dbReference type="Pfam" id="PF00441">
    <property type="entry name" value="Acyl-CoA_dh_1"/>
    <property type="match status" value="1"/>
</dbReference>
<keyword evidence="3 5" id="KW-0285">Flavoprotein</keyword>
<dbReference type="RefSeq" id="WP_204058405.1">
    <property type="nucleotide sequence ID" value="NZ_BAAAGP010000010.1"/>
</dbReference>
<dbReference type="PIRSF" id="PIRSF016578">
    <property type="entry name" value="HsaA"/>
    <property type="match status" value="1"/>
</dbReference>
<proteinExistence type="inferred from homology"/>
<evidence type="ECO:0000256" key="1">
    <source>
        <dbReference type="ARBA" id="ARBA00001974"/>
    </source>
</evidence>
<dbReference type="Gene3D" id="1.10.540.10">
    <property type="entry name" value="Acyl-CoA dehydrogenase/oxidase, N-terminal domain"/>
    <property type="match status" value="1"/>
</dbReference>
<dbReference type="InterPro" id="IPR009075">
    <property type="entry name" value="AcylCo_DH/oxidase_C"/>
</dbReference>
<protein>
    <submittedName>
        <fullName evidence="9">Acyl-CoA dehydrogenase</fullName>
    </submittedName>
</protein>
<dbReference type="InterPro" id="IPR013786">
    <property type="entry name" value="AcylCoA_DH/ox_N"/>
</dbReference>
<evidence type="ECO:0000256" key="2">
    <source>
        <dbReference type="ARBA" id="ARBA00009347"/>
    </source>
</evidence>
<dbReference type="InterPro" id="IPR037069">
    <property type="entry name" value="AcylCoA_DH/ox_N_sf"/>
</dbReference>
<feature type="domain" description="Acyl-CoA dehydrogenase/oxidase N-terminal" evidence="8">
    <location>
        <begin position="26"/>
        <end position="114"/>
    </location>
</feature>
<accession>A0ABQ4G1T9</accession>
<dbReference type="SUPFAM" id="SSF56645">
    <property type="entry name" value="Acyl-CoA dehydrogenase NM domain-like"/>
    <property type="match status" value="1"/>
</dbReference>
<evidence type="ECO:0000256" key="3">
    <source>
        <dbReference type="ARBA" id="ARBA00022630"/>
    </source>
</evidence>
<organism evidence="9 10">
    <name type="scientific">Microbispora corallina</name>
    <dbReference type="NCBI Taxonomy" id="83302"/>
    <lineage>
        <taxon>Bacteria</taxon>
        <taxon>Bacillati</taxon>
        <taxon>Actinomycetota</taxon>
        <taxon>Actinomycetes</taxon>
        <taxon>Streptosporangiales</taxon>
        <taxon>Streptosporangiaceae</taxon>
        <taxon>Microbispora</taxon>
    </lineage>
</organism>
<sequence length="369" mass="37799">MPVSTGLTALRQGSLSDLLSVLEATASAADEYGRPAGDALEALRASGVLAAAVPVRYGGFGGDALDTNRLVTRVAQADASMAVVLFQHFAVTARLAEHGTQEQRERLLPALGTGRWLAASAWSEVGADEDDPSMWAVLGDGGVWELDGLQAYVTGAGLADLYLVLAQAGGADGEPAAGPTFFLVEAGNPGLASTPPMDLVGVRSSATGGIALRRCRVGDRDRLGEVGRAARVIAAVRECGATLGAVSAGIAEAGYAHLVAGLRASGGLGDPAVRRRLADLATRVEAVRAIVERAGRRDAPDPGTAALHSKLFASEVSESVLAEAARLLGGGAFLRSHPVNRLQRDARAVALMGPSNDLCRDLVGAQWAG</sequence>
<evidence type="ECO:0000313" key="9">
    <source>
        <dbReference type="EMBL" id="GIH41036.1"/>
    </source>
</evidence>
<evidence type="ECO:0000259" key="6">
    <source>
        <dbReference type="Pfam" id="PF00441"/>
    </source>
</evidence>
<keyword evidence="4 5" id="KW-0274">FAD</keyword>
<dbReference type="InterPro" id="IPR009100">
    <property type="entry name" value="AcylCoA_DH/oxidase_NM_dom_sf"/>
</dbReference>
<feature type="domain" description="Acyl-CoA oxidase/dehydrogenase middle" evidence="7">
    <location>
        <begin position="124"/>
        <end position="214"/>
    </location>
</feature>
<keyword evidence="10" id="KW-1185">Reference proteome</keyword>
<comment type="similarity">
    <text evidence="2 5">Belongs to the acyl-CoA dehydrogenase family.</text>
</comment>
<gene>
    <name evidence="9" type="primary">mmgC</name>
    <name evidence="9" type="ORF">Mco01_40360</name>
</gene>
<dbReference type="InterPro" id="IPR036250">
    <property type="entry name" value="AcylCo_DH-like_C"/>
</dbReference>
<evidence type="ECO:0000256" key="5">
    <source>
        <dbReference type="RuleBase" id="RU362125"/>
    </source>
</evidence>
<evidence type="ECO:0000256" key="4">
    <source>
        <dbReference type="ARBA" id="ARBA00022827"/>
    </source>
</evidence>
<dbReference type="EMBL" id="BOOC01000018">
    <property type="protein sequence ID" value="GIH41036.1"/>
    <property type="molecule type" value="Genomic_DNA"/>
</dbReference>
<dbReference type="Pfam" id="PF02770">
    <property type="entry name" value="Acyl-CoA_dh_M"/>
    <property type="match status" value="1"/>
</dbReference>
<dbReference type="InterPro" id="IPR046373">
    <property type="entry name" value="Acyl-CoA_Oxase/DH_mid-dom_sf"/>
</dbReference>
<dbReference type="Gene3D" id="2.40.110.10">
    <property type="entry name" value="Butyryl-CoA Dehydrogenase, subunit A, domain 2"/>
    <property type="match status" value="1"/>
</dbReference>
<keyword evidence="5" id="KW-0560">Oxidoreductase</keyword>
<dbReference type="InterPro" id="IPR006091">
    <property type="entry name" value="Acyl-CoA_Oxase/DH_mid-dom"/>
</dbReference>
<evidence type="ECO:0000259" key="8">
    <source>
        <dbReference type="Pfam" id="PF02771"/>
    </source>
</evidence>
<dbReference type="Pfam" id="PF02771">
    <property type="entry name" value="Acyl-CoA_dh_N"/>
    <property type="match status" value="1"/>
</dbReference>
<name>A0ABQ4G1T9_9ACTN</name>
<reference evidence="9 10" key="1">
    <citation type="submission" date="2021-01" db="EMBL/GenBank/DDBJ databases">
        <title>Whole genome shotgun sequence of Microbispora corallina NBRC 16416.</title>
        <authorList>
            <person name="Komaki H."/>
            <person name="Tamura T."/>
        </authorList>
    </citation>
    <scope>NUCLEOTIDE SEQUENCE [LARGE SCALE GENOMIC DNA]</scope>
    <source>
        <strain evidence="9 10">NBRC 16416</strain>
    </source>
</reference>